<dbReference type="InterPro" id="IPR000528">
    <property type="entry name" value="Plant_nsLTP"/>
</dbReference>
<evidence type="ECO:0000313" key="8">
    <source>
        <dbReference type="RefSeq" id="XP_027115415.2"/>
    </source>
</evidence>
<dbReference type="PANTHER" id="PTHR33076">
    <property type="entry name" value="NON-SPECIFIC LIPID-TRANSFER PROTEIN 2-RELATED"/>
    <property type="match status" value="1"/>
</dbReference>
<dbReference type="AlphaFoldDB" id="A0A6P6WJK5"/>
<dbReference type="GO" id="GO:0008289">
    <property type="term" value="F:lipid binding"/>
    <property type="evidence" value="ECO:0007669"/>
    <property type="project" value="UniProtKB-KW"/>
</dbReference>
<dbReference type="SUPFAM" id="SSF47699">
    <property type="entry name" value="Bifunctional inhibitor/lipid-transfer protein/seed storage 2S albumin"/>
    <property type="match status" value="1"/>
</dbReference>
<keyword evidence="2 4" id="KW-0813">Transport</keyword>
<feature type="domain" description="Bifunctional inhibitor/plant lipid transfer protein/seed storage helical" evidence="6">
    <location>
        <begin position="30"/>
        <end position="116"/>
    </location>
</feature>
<accession>A0A6P6WJK5</accession>
<evidence type="ECO:0000256" key="5">
    <source>
        <dbReference type="SAM" id="SignalP"/>
    </source>
</evidence>
<evidence type="ECO:0000256" key="2">
    <source>
        <dbReference type="ARBA" id="ARBA00022448"/>
    </source>
</evidence>
<dbReference type="CDD" id="cd01960">
    <property type="entry name" value="nsLTP1"/>
    <property type="match status" value="1"/>
</dbReference>
<evidence type="ECO:0000256" key="3">
    <source>
        <dbReference type="ARBA" id="ARBA00023121"/>
    </source>
</evidence>
<reference evidence="8" key="2">
    <citation type="submission" date="2025-08" db="UniProtKB">
        <authorList>
            <consortium name="RefSeq"/>
        </authorList>
    </citation>
    <scope>IDENTIFICATION</scope>
    <source>
        <tissue evidence="8">Leaves</tissue>
    </source>
</reference>
<dbReference type="GO" id="GO:0006869">
    <property type="term" value="P:lipid transport"/>
    <property type="evidence" value="ECO:0007669"/>
    <property type="project" value="InterPro"/>
</dbReference>
<dbReference type="RefSeq" id="XP_027115415.2">
    <property type="nucleotide sequence ID" value="XM_027259614.2"/>
</dbReference>
<dbReference type="Pfam" id="PF00234">
    <property type="entry name" value="Tryp_alpha_amyl"/>
    <property type="match status" value="1"/>
</dbReference>
<dbReference type="PRINTS" id="PR00382">
    <property type="entry name" value="LIPIDTRNSFER"/>
</dbReference>
<dbReference type="Proteomes" id="UP001652660">
    <property type="component" value="Chromosome 2c"/>
</dbReference>
<evidence type="ECO:0000256" key="1">
    <source>
        <dbReference type="ARBA" id="ARBA00009748"/>
    </source>
</evidence>
<keyword evidence="7" id="KW-1185">Reference proteome</keyword>
<evidence type="ECO:0000256" key="4">
    <source>
        <dbReference type="RuleBase" id="RU000628"/>
    </source>
</evidence>
<sequence length="122" mass="12691">MARLIALVLIATVGAIILASRPAAVAAVSCMSVNDNLVPCLPYVTDEVGEPSSGCCEGVQRVLDYAPSKPDLVAVCNCIKADLPEMGKVDTPRIAGLPTACGISRNFPAIDSNYDCSMASEF</sequence>
<comment type="similarity">
    <text evidence="1 4">Belongs to the plant LTP family.</text>
</comment>
<dbReference type="InterPro" id="IPR036312">
    <property type="entry name" value="Bifun_inhib/LTP/seed_sf"/>
</dbReference>
<protein>
    <recommendedName>
        <fullName evidence="4">Non-specific lipid-transfer protein</fullName>
    </recommendedName>
</protein>
<feature type="chain" id="PRO_5045467917" description="Non-specific lipid-transfer protein" evidence="5">
    <location>
        <begin position="28"/>
        <end position="122"/>
    </location>
</feature>
<name>A0A6P6WJK5_COFAR</name>
<dbReference type="SMART" id="SM00499">
    <property type="entry name" value="AAI"/>
    <property type="match status" value="1"/>
</dbReference>
<dbReference type="InterPro" id="IPR016140">
    <property type="entry name" value="Bifunc_inhib/LTP/seed_store"/>
</dbReference>
<organism evidence="7 8">
    <name type="scientific">Coffea arabica</name>
    <name type="common">Arabian coffee</name>
    <dbReference type="NCBI Taxonomy" id="13443"/>
    <lineage>
        <taxon>Eukaryota</taxon>
        <taxon>Viridiplantae</taxon>
        <taxon>Streptophyta</taxon>
        <taxon>Embryophyta</taxon>
        <taxon>Tracheophyta</taxon>
        <taxon>Spermatophyta</taxon>
        <taxon>Magnoliopsida</taxon>
        <taxon>eudicotyledons</taxon>
        <taxon>Gunneridae</taxon>
        <taxon>Pentapetalae</taxon>
        <taxon>asterids</taxon>
        <taxon>lamiids</taxon>
        <taxon>Gentianales</taxon>
        <taxon>Rubiaceae</taxon>
        <taxon>Ixoroideae</taxon>
        <taxon>Gardenieae complex</taxon>
        <taxon>Bertiereae - Coffeeae clade</taxon>
        <taxon>Coffeeae</taxon>
        <taxon>Coffea</taxon>
    </lineage>
</organism>
<dbReference type="GeneID" id="113733302"/>
<evidence type="ECO:0000313" key="7">
    <source>
        <dbReference type="Proteomes" id="UP001652660"/>
    </source>
</evidence>
<keyword evidence="3 4" id="KW-0446">Lipid-binding</keyword>
<dbReference type="OrthoDB" id="1862539at2759"/>
<feature type="signal peptide" evidence="5">
    <location>
        <begin position="1"/>
        <end position="27"/>
    </location>
</feature>
<proteinExistence type="inferred from homology"/>
<evidence type="ECO:0000259" key="6">
    <source>
        <dbReference type="SMART" id="SM00499"/>
    </source>
</evidence>
<comment type="function">
    <text evidence="4">Plant non-specific lipid-transfer proteins transfer phospholipids as well as galactolipids across membranes. May play a role in wax or cutin deposition in the cell walls of expanding epidermal cells and certain secretory tissues.</text>
</comment>
<gene>
    <name evidence="8" type="primary">LOC113733302</name>
</gene>
<dbReference type="Gene3D" id="1.10.110.10">
    <property type="entry name" value="Plant lipid-transfer and hydrophobic proteins"/>
    <property type="match status" value="1"/>
</dbReference>
<keyword evidence="5" id="KW-0732">Signal</keyword>
<reference evidence="7" key="1">
    <citation type="journal article" date="2025" name="Foods">
        <title>Unveiling the Microbial Signatures of Arabica Coffee Cherries: Insights into Ripeness Specific Diversity, Functional Traits, and Implications for Quality and Safety.</title>
        <authorList>
            <consortium name="RefSeq"/>
            <person name="Tenea G.N."/>
            <person name="Cifuentes V."/>
            <person name="Reyes P."/>
            <person name="Cevallos-Vallejos M."/>
        </authorList>
    </citation>
    <scope>NUCLEOTIDE SEQUENCE [LARGE SCALE GENOMIC DNA]</scope>
</reference>